<evidence type="ECO:0000256" key="8">
    <source>
        <dbReference type="ARBA" id="ARBA00022967"/>
    </source>
</evidence>
<evidence type="ECO:0000256" key="10">
    <source>
        <dbReference type="ARBA" id="ARBA00023014"/>
    </source>
</evidence>
<dbReference type="InterPro" id="IPR009010">
    <property type="entry name" value="Asp_de-COase-like_dom_sf"/>
</dbReference>
<evidence type="ECO:0000259" key="20">
    <source>
        <dbReference type="PROSITE" id="PS51085"/>
    </source>
</evidence>
<evidence type="ECO:0000256" key="19">
    <source>
        <dbReference type="SAM" id="MobiDB-lite"/>
    </source>
</evidence>
<dbReference type="CDD" id="cd02788">
    <property type="entry name" value="MopB_CT_NDH-1_NuoG2-N7"/>
    <property type="match status" value="1"/>
</dbReference>
<name>A0A1T5MC24_9BACT</name>
<dbReference type="PROSITE" id="PS51839">
    <property type="entry name" value="4FE4S_HC3"/>
    <property type="match status" value="1"/>
</dbReference>
<dbReference type="Gene3D" id="3.30.200.210">
    <property type="match status" value="1"/>
</dbReference>
<feature type="domain" description="4Fe-4S His(Cys)3-ligated-type" evidence="22">
    <location>
        <begin position="83"/>
        <end position="122"/>
    </location>
</feature>
<dbReference type="SMART" id="SM00929">
    <property type="entry name" value="NADH-G_4Fe-4S_3"/>
    <property type="match status" value="1"/>
</dbReference>
<dbReference type="InterPro" id="IPR010228">
    <property type="entry name" value="NADH_UbQ_OxRdtase_Gsu"/>
</dbReference>
<comment type="subunit">
    <text evidence="13">Composed of 13 different subunits. Subunits NuoCD, E, F, and G constitute the peripheral sector of the complex.</text>
</comment>
<dbReference type="InterPro" id="IPR050123">
    <property type="entry name" value="Prok_molybdopt-oxidoreductase"/>
</dbReference>
<dbReference type="GO" id="GO:0008137">
    <property type="term" value="F:NADH dehydrogenase (ubiquinone) activity"/>
    <property type="evidence" value="ECO:0007669"/>
    <property type="project" value="InterPro"/>
</dbReference>
<dbReference type="InterPro" id="IPR054351">
    <property type="entry name" value="NADH_UbQ_OxRdtase_ferredoxin"/>
</dbReference>
<dbReference type="InterPro" id="IPR006963">
    <property type="entry name" value="Mopterin_OxRdtase_4Fe-4S_dom"/>
</dbReference>
<comment type="cofactor">
    <cofactor evidence="1">
        <name>[4Fe-4S] cluster</name>
        <dbReference type="ChEBI" id="CHEBI:49883"/>
    </cofactor>
</comment>
<dbReference type="GO" id="GO:0016020">
    <property type="term" value="C:membrane"/>
    <property type="evidence" value="ECO:0007669"/>
    <property type="project" value="InterPro"/>
</dbReference>
<dbReference type="PROSITE" id="PS51085">
    <property type="entry name" value="2FE2S_FER_2"/>
    <property type="match status" value="1"/>
</dbReference>
<dbReference type="InterPro" id="IPR001041">
    <property type="entry name" value="2Fe-2S_ferredoxin-type"/>
</dbReference>
<dbReference type="CDD" id="cd02771">
    <property type="entry name" value="MopB_NDH-1_NuoG2-N7"/>
    <property type="match status" value="1"/>
</dbReference>
<evidence type="ECO:0000256" key="9">
    <source>
        <dbReference type="ARBA" id="ARBA00023004"/>
    </source>
</evidence>
<feature type="domain" description="4Fe-4S Mo/W bis-MGD-type" evidence="21">
    <location>
        <begin position="221"/>
        <end position="277"/>
    </location>
</feature>
<dbReference type="SUPFAM" id="SSF54292">
    <property type="entry name" value="2Fe-2S ferredoxin-like"/>
    <property type="match status" value="1"/>
</dbReference>
<keyword evidence="5" id="KW-0001">2Fe-2S</keyword>
<keyword evidence="9" id="KW-0408">Iron</keyword>
<dbReference type="InterPro" id="IPR036010">
    <property type="entry name" value="2Fe-2S_ferredoxin-like_sf"/>
</dbReference>
<dbReference type="SMART" id="SM00926">
    <property type="entry name" value="Molybdop_Fe4S4"/>
    <property type="match status" value="1"/>
</dbReference>
<reference evidence="23 24" key="1">
    <citation type="submission" date="2017-02" db="EMBL/GenBank/DDBJ databases">
        <authorList>
            <person name="Peterson S.W."/>
        </authorList>
    </citation>
    <scope>NUCLEOTIDE SEQUENCE [LARGE SCALE GENOMIC DNA]</scope>
    <source>
        <strain evidence="23 24">DSM 25262</strain>
    </source>
</reference>
<dbReference type="Pfam" id="PF04879">
    <property type="entry name" value="Molybdop_Fe4S4"/>
    <property type="match status" value="1"/>
</dbReference>
<keyword evidence="24" id="KW-1185">Reference proteome</keyword>
<dbReference type="AlphaFoldDB" id="A0A1T5MC24"/>
<dbReference type="PANTHER" id="PTHR43105:SF10">
    <property type="entry name" value="NADH-QUINONE OXIDOREDUCTASE SUBUNIT G"/>
    <property type="match status" value="1"/>
</dbReference>
<evidence type="ECO:0000256" key="3">
    <source>
        <dbReference type="ARBA" id="ARBA00019902"/>
    </source>
</evidence>
<evidence type="ECO:0000256" key="2">
    <source>
        <dbReference type="ARBA" id="ARBA00005404"/>
    </source>
</evidence>
<dbReference type="Gene3D" id="3.40.50.740">
    <property type="match status" value="1"/>
</dbReference>
<evidence type="ECO:0000256" key="15">
    <source>
        <dbReference type="ARBA" id="ARBA00032783"/>
    </source>
</evidence>
<keyword evidence="8" id="KW-1278">Translocase</keyword>
<evidence type="ECO:0000256" key="7">
    <source>
        <dbReference type="ARBA" id="ARBA00022723"/>
    </source>
</evidence>
<dbReference type="GO" id="GO:0051539">
    <property type="term" value="F:4 iron, 4 sulfur cluster binding"/>
    <property type="evidence" value="ECO:0007669"/>
    <property type="project" value="UniProtKB-KW"/>
</dbReference>
<dbReference type="Gene3D" id="2.40.40.20">
    <property type="match status" value="1"/>
</dbReference>
<dbReference type="PROSITE" id="PS00641">
    <property type="entry name" value="COMPLEX1_75K_1"/>
    <property type="match status" value="1"/>
</dbReference>
<dbReference type="GO" id="GO:0003954">
    <property type="term" value="F:NADH dehydrogenase activity"/>
    <property type="evidence" value="ECO:0007669"/>
    <property type="project" value="TreeGrafter"/>
</dbReference>
<evidence type="ECO:0000256" key="5">
    <source>
        <dbReference type="ARBA" id="ARBA00022714"/>
    </source>
</evidence>
<proteinExistence type="inferred from homology"/>
<comment type="similarity">
    <text evidence="2 18">Belongs to the complex I 75 kDa subunit family.</text>
</comment>
<comment type="catalytic activity">
    <reaction evidence="17">
        <text>a quinone + NADH + 5 H(+)(in) = a quinol + NAD(+) + 4 H(+)(out)</text>
        <dbReference type="Rhea" id="RHEA:57888"/>
        <dbReference type="ChEBI" id="CHEBI:15378"/>
        <dbReference type="ChEBI" id="CHEBI:24646"/>
        <dbReference type="ChEBI" id="CHEBI:57540"/>
        <dbReference type="ChEBI" id="CHEBI:57945"/>
        <dbReference type="ChEBI" id="CHEBI:132124"/>
    </reaction>
</comment>
<evidence type="ECO:0000259" key="22">
    <source>
        <dbReference type="PROSITE" id="PS51839"/>
    </source>
</evidence>
<evidence type="ECO:0000256" key="13">
    <source>
        <dbReference type="ARBA" id="ARBA00026021"/>
    </source>
</evidence>
<evidence type="ECO:0000256" key="11">
    <source>
        <dbReference type="ARBA" id="ARBA00023027"/>
    </source>
</evidence>
<dbReference type="InterPro" id="IPR019574">
    <property type="entry name" value="NADH_UbQ_OxRdtase_Gsu_4Fe4S-bd"/>
</dbReference>
<evidence type="ECO:0000256" key="6">
    <source>
        <dbReference type="ARBA" id="ARBA00022719"/>
    </source>
</evidence>
<evidence type="ECO:0000256" key="1">
    <source>
        <dbReference type="ARBA" id="ARBA00001966"/>
    </source>
</evidence>
<dbReference type="OrthoDB" id="9805142at2"/>
<dbReference type="PANTHER" id="PTHR43105">
    <property type="entry name" value="RESPIRATORY NITRATE REDUCTASE"/>
    <property type="match status" value="1"/>
</dbReference>
<keyword evidence="10" id="KW-0411">Iron-sulfur</keyword>
<dbReference type="EMBL" id="FUZU01000004">
    <property type="protein sequence ID" value="SKC85544.1"/>
    <property type="molecule type" value="Genomic_DNA"/>
</dbReference>
<dbReference type="SUPFAM" id="SSF53706">
    <property type="entry name" value="Formate dehydrogenase/DMSO reductase, domains 1-3"/>
    <property type="match status" value="1"/>
</dbReference>
<dbReference type="Proteomes" id="UP000190961">
    <property type="component" value="Unassembled WGS sequence"/>
</dbReference>
<dbReference type="GO" id="GO:0046872">
    <property type="term" value="F:metal ion binding"/>
    <property type="evidence" value="ECO:0007669"/>
    <property type="project" value="UniProtKB-KW"/>
</dbReference>
<dbReference type="InterPro" id="IPR000283">
    <property type="entry name" value="NADH_UbQ_OxRdtase_75kDa_su_CS"/>
</dbReference>
<protein>
    <recommendedName>
        <fullName evidence="3">NADH-quinone oxidoreductase subunit G</fullName>
    </recommendedName>
    <alternativeName>
        <fullName evidence="14">NADH dehydrogenase I subunit G</fullName>
    </alternativeName>
    <alternativeName>
        <fullName evidence="15">NDH-1 subunit G</fullName>
    </alternativeName>
</protein>
<dbReference type="InterPro" id="IPR006656">
    <property type="entry name" value="Mopterin_OxRdtase"/>
</dbReference>
<evidence type="ECO:0000256" key="14">
    <source>
        <dbReference type="ARBA" id="ARBA00031577"/>
    </source>
</evidence>
<organism evidence="23 24">
    <name type="scientific">Ohtaekwangia koreensis</name>
    <dbReference type="NCBI Taxonomy" id="688867"/>
    <lineage>
        <taxon>Bacteria</taxon>
        <taxon>Pseudomonadati</taxon>
        <taxon>Bacteroidota</taxon>
        <taxon>Cytophagia</taxon>
        <taxon>Cytophagales</taxon>
        <taxon>Fulvivirgaceae</taxon>
        <taxon>Ohtaekwangia</taxon>
    </lineage>
</organism>
<dbReference type="Pfam" id="PF22117">
    <property type="entry name" value="Fer4_Nqo3"/>
    <property type="match status" value="1"/>
</dbReference>
<dbReference type="GO" id="GO:0051537">
    <property type="term" value="F:2 iron, 2 sulfur cluster binding"/>
    <property type="evidence" value="ECO:0007669"/>
    <property type="project" value="UniProtKB-KW"/>
</dbReference>
<evidence type="ECO:0000256" key="12">
    <source>
        <dbReference type="ARBA" id="ARBA00023075"/>
    </source>
</evidence>
<evidence type="ECO:0000259" key="21">
    <source>
        <dbReference type="PROSITE" id="PS51669"/>
    </source>
</evidence>
<dbReference type="STRING" id="688867.SAMN05660236_4907"/>
<dbReference type="SUPFAM" id="SSF54862">
    <property type="entry name" value="4Fe-4S ferredoxins"/>
    <property type="match status" value="1"/>
</dbReference>
<feature type="compositionally biased region" description="Basic and acidic residues" evidence="19">
    <location>
        <begin position="707"/>
        <end position="719"/>
    </location>
</feature>
<sequence>MAILYIDNKPYEIPTGKNLLETCLTLGFDVPYFCWHPAMGSVGACRQCAVKVYKDENDKKGRLIMSCMEPVANNQRISISDPDAKEFREQVIGWLMTNHPHDCAVCDEGGSCHLQDMTVMTGHNYRKFKYKKRTYNNQYLGPFLNHEMNRCIQCYRCVRFYKDYAGGKDLDVFASKNNVYFGRAEDGVLESEFSGNLAEVCPTGVFTDKTLKQHYTRKWDLTMAPSVCQHCSIGCNTIAGERYGSLRMIANRYHGEVNGYFLCDRGRFGYEFVNAKDRIRKPMIHHQEVDHTAIIHELSILLKQPGVIGIGSPRASLQSNFALKALVGEHNFYHGVSDNEHDLAELAVKIMNEGPVRTPSTKEVETADAVFILGEDLTNTAPILALAVRQSVKQEPSAQAVQVNIPLWNDAAVRGIVQDRKGPLYIASIHATKLDELAAATYRATPDDIARLGFAVAHILDESSPVVENLTDDQYQLAEQIARALLAAKKPVIISGAGCESDAVMKAAANISWALQKRNKQTGLVYTMLECNSIGLAMMGGHRLQAAFNAVLNGHAHSVIVMENDLYRHGSKSDVDAFLAACKNIIVLDHSMHATSSKAHVIIPAGTFAESDGTLVNNEGRAQRFFQVYEANEVIRESWRWLLNIGAGIGNMRMSAWNNFEDVTHAIANEELLLKGIDKVTPSPQFRLAGQRIPREPHRYSGRTSMHAKDNVSEPKPPEDPDSPLSYTMEGYRGAAPSSMIPFFWSPGWNSVQSVNKYQETVGGPLRGGDPGLRLLEPDATKPVLYFQGIPEAFKPLEDHIWILPLHHIFGSEELSAKSPSVEKRIPSPYILIHAEDAANLTLHENDPLTFYIGHHPYSLPVKITTAIPHGVAAVPYGIKAIPCSELPEWATLKDESKINVYTHGRVNIKQT</sequence>
<gene>
    <name evidence="23" type="ORF">SAMN05660236_4907</name>
</gene>
<dbReference type="PROSITE" id="PS00643">
    <property type="entry name" value="COMPLEX1_75K_3"/>
    <property type="match status" value="1"/>
</dbReference>
<keyword evidence="4" id="KW-0004">4Fe-4S</keyword>
<dbReference type="CDD" id="cd00207">
    <property type="entry name" value="fer2"/>
    <property type="match status" value="1"/>
</dbReference>
<dbReference type="Gene3D" id="3.10.20.740">
    <property type="match status" value="1"/>
</dbReference>
<evidence type="ECO:0000313" key="23">
    <source>
        <dbReference type="EMBL" id="SKC85544.1"/>
    </source>
</evidence>
<evidence type="ECO:0000313" key="24">
    <source>
        <dbReference type="Proteomes" id="UP000190961"/>
    </source>
</evidence>
<dbReference type="PROSITE" id="PS51669">
    <property type="entry name" value="4FE4S_MOW_BIS_MGD"/>
    <property type="match status" value="1"/>
</dbReference>
<dbReference type="RefSeq" id="WP_079689432.1">
    <property type="nucleotide sequence ID" value="NZ_FUZU01000004.1"/>
</dbReference>
<evidence type="ECO:0000256" key="4">
    <source>
        <dbReference type="ARBA" id="ARBA00022485"/>
    </source>
</evidence>
<dbReference type="Pfam" id="PF00384">
    <property type="entry name" value="Molybdopterin"/>
    <property type="match status" value="1"/>
</dbReference>
<keyword evidence="7" id="KW-0479">Metal-binding</keyword>
<dbReference type="Pfam" id="PF13510">
    <property type="entry name" value="Fer2_4"/>
    <property type="match status" value="1"/>
</dbReference>
<comment type="cofactor">
    <cofactor evidence="16">
        <name>[2Fe-2S] cluster</name>
        <dbReference type="ChEBI" id="CHEBI:190135"/>
    </cofactor>
</comment>
<dbReference type="NCBIfam" id="TIGR01973">
    <property type="entry name" value="NuoG"/>
    <property type="match status" value="1"/>
</dbReference>
<feature type="domain" description="2Fe-2S ferredoxin-type" evidence="20">
    <location>
        <begin position="1"/>
        <end position="83"/>
    </location>
</feature>
<accession>A0A1T5MC24</accession>
<dbReference type="SUPFAM" id="SSF50692">
    <property type="entry name" value="ADC-like"/>
    <property type="match status" value="1"/>
</dbReference>
<evidence type="ECO:0000256" key="16">
    <source>
        <dbReference type="ARBA" id="ARBA00034078"/>
    </source>
</evidence>
<dbReference type="GO" id="GO:0048038">
    <property type="term" value="F:quinone binding"/>
    <property type="evidence" value="ECO:0007669"/>
    <property type="project" value="UniProtKB-KW"/>
</dbReference>
<dbReference type="Pfam" id="PF10588">
    <property type="entry name" value="NADH-G_4Fe-4S_3"/>
    <property type="match status" value="1"/>
</dbReference>
<keyword evidence="11" id="KW-0520">NAD</keyword>
<dbReference type="FunFam" id="3.10.20.740:FF:000002">
    <property type="entry name" value="NADH-quinone oxidoreductase"/>
    <property type="match status" value="1"/>
</dbReference>
<keyword evidence="12" id="KW-0830">Ubiquinone</keyword>
<evidence type="ECO:0000256" key="17">
    <source>
        <dbReference type="ARBA" id="ARBA00047712"/>
    </source>
</evidence>
<feature type="region of interest" description="Disordered" evidence="19">
    <location>
        <begin position="691"/>
        <end position="726"/>
    </location>
</feature>
<keyword evidence="6" id="KW-0874">Quinone</keyword>
<dbReference type="GO" id="GO:0042773">
    <property type="term" value="P:ATP synthesis coupled electron transport"/>
    <property type="evidence" value="ECO:0007669"/>
    <property type="project" value="InterPro"/>
</dbReference>
<evidence type="ECO:0000256" key="18">
    <source>
        <dbReference type="RuleBase" id="RU004523"/>
    </source>
</evidence>